<organism evidence="2">
    <name type="scientific">Amphimedon queenslandica</name>
    <name type="common">Sponge</name>
    <dbReference type="NCBI Taxonomy" id="400682"/>
    <lineage>
        <taxon>Eukaryota</taxon>
        <taxon>Metazoa</taxon>
        <taxon>Porifera</taxon>
        <taxon>Demospongiae</taxon>
        <taxon>Heteroscleromorpha</taxon>
        <taxon>Haplosclerida</taxon>
        <taxon>Niphatidae</taxon>
        <taxon>Amphimedon</taxon>
    </lineage>
</organism>
<proteinExistence type="predicted"/>
<evidence type="ECO:0008006" key="3">
    <source>
        <dbReference type="Google" id="ProtNLM"/>
    </source>
</evidence>
<name>A0A1X7UUN0_AMPQE</name>
<dbReference type="InParanoid" id="A0A1X7UUN0"/>
<keyword evidence="1" id="KW-0732">Signal</keyword>
<sequence>MFKTCYYHYFLLLSSLTVVGKGWEPSMNDRRVPHVTSCNSFNCKKKEKTNVISHRTAVECNNLPRYLMYMAEASFGP</sequence>
<evidence type="ECO:0000313" key="2">
    <source>
        <dbReference type="EnsemblMetazoa" id="Aqu2.1.31488_001"/>
    </source>
</evidence>
<feature type="chain" id="PRO_5010883215" description="Secreted protein" evidence="1">
    <location>
        <begin position="23"/>
        <end position="77"/>
    </location>
</feature>
<feature type="signal peptide" evidence="1">
    <location>
        <begin position="1"/>
        <end position="22"/>
    </location>
</feature>
<dbReference type="AlphaFoldDB" id="A0A1X7UUN0"/>
<protein>
    <recommendedName>
        <fullName evidence="3">Secreted protein</fullName>
    </recommendedName>
</protein>
<evidence type="ECO:0000256" key="1">
    <source>
        <dbReference type="SAM" id="SignalP"/>
    </source>
</evidence>
<dbReference type="EnsemblMetazoa" id="Aqu2.1.31488_001">
    <property type="protein sequence ID" value="Aqu2.1.31488_001"/>
    <property type="gene ID" value="Aqu2.1.31488"/>
</dbReference>
<reference evidence="2" key="1">
    <citation type="submission" date="2017-05" db="UniProtKB">
        <authorList>
            <consortium name="EnsemblMetazoa"/>
        </authorList>
    </citation>
    <scope>IDENTIFICATION</scope>
</reference>
<accession>A0A1X7UUN0</accession>